<proteinExistence type="predicted"/>
<comment type="subcellular location">
    <subcellularLocation>
        <location evidence="1">Cell membrane</location>
        <topology evidence="1">Multi-pass membrane protein</topology>
    </subcellularLocation>
</comment>
<dbReference type="OrthoDB" id="1121311at2"/>
<feature type="transmembrane region" description="Helical" evidence="6">
    <location>
        <begin position="38"/>
        <end position="56"/>
    </location>
</feature>
<dbReference type="NCBIfam" id="TIGR03954">
    <property type="entry name" value="integ_memb_HG"/>
    <property type="match status" value="1"/>
</dbReference>
<feature type="domain" description="DUF3817" evidence="7">
    <location>
        <begin position="3"/>
        <end position="88"/>
    </location>
</feature>
<reference evidence="8 9" key="1">
    <citation type="submission" date="2018-07" db="EMBL/GenBank/DDBJ databases">
        <title>Leeuwenhoekiella genomics.</title>
        <authorList>
            <person name="Tahon G."/>
            <person name="Willems A."/>
        </authorList>
    </citation>
    <scope>NUCLEOTIDE SEQUENCE [LARGE SCALE GENOMIC DNA]</scope>
    <source>
        <strain evidence="8 9">LMG 22550</strain>
    </source>
</reference>
<keyword evidence="5 6" id="KW-0472">Membrane</keyword>
<evidence type="ECO:0000259" key="7">
    <source>
        <dbReference type="Pfam" id="PF12823"/>
    </source>
</evidence>
<evidence type="ECO:0000313" key="9">
    <source>
        <dbReference type="Proteomes" id="UP000289238"/>
    </source>
</evidence>
<keyword evidence="3 6" id="KW-0812">Transmembrane</keyword>
<evidence type="ECO:0000313" key="8">
    <source>
        <dbReference type="EMBL" id="RXG23612.1"/>
    </source>
</evidence>
<gene>
    <name evidence="8" type="ORF">DSM00_1227</name>
</gene>
<evidence type="ECO:0000256" key="2">
    <source>
        <dbReference type="ARBA" id="ARBA00022475"/>
    </source>
</evidence>
<dbReference type="GO" id="GO:0005886">
    <property type="term" value="C:plasma membrane"/>
    <property type="evidence" value="ECO:0007669"/>
    <property type="project" value="UniProtKB-SubCell"/>
</dbReference>
<feature type="transmembrane region" description="Helical" evidence="6">
    <location>
        <begin position="68"/>
        <end position="84"/>
    </location>
</feature>
<organism evidence="8 9">
    <name type="scientific">Leeuwenhoekiella aequorea</name>
    <dbReference type="NCBI Taxonomy" id="283736"/>
    <lineage>
        <taxon>Bacteria</taxon>
        <taxon>Pseudomonadati</taxon>
        <taxon>Bacteroidota</taxon>
        <taxon>Flavobacteriia</taxon>
        <taxon>Flavobacteriales</taxon>
        <taxon>Flavobacteriaceae</taxon>
        <taxon>Leeuwenhoekiella</taxon>
    </lineage>
</organism>
<keyword evidence="9" id="KW-1185">Reference proteome</keyword>
<dbReference type="Pfam" id="PF12823">
    <property type="entry name" value="DUF3817"/>
    <property type="match status" value="1"/>
</dbReference>
<name>A0A4V1KR43_9FLAO</name>
<evidence type="ECO:0000256" key="4">
    <source>
        <dbReference type="ARBA" id="ARBA00022989"/>
    </source>
</evidence>
<evidence type="ECO:0000256" key="5">
    <source>
        <dbReference type="ARBA" id="ARBA00023136"/>
    </source>
</evidence>
<dbReference type="EMBL" id="QOVM01000002">
    <property type="protein sequence ID" value="RXG23612.1"/>
    <property type="molecule type" value="Genomic_DNA"/>
</dbReference>
<keyword evidence="4 6" id="KW-1133">Transmembrane helix</keyword>
<dbReference type="Proteomes" id="UP000289238">
    <property type="component" value="Unassembled WGS sequence"/>
</dbReference>
<dbReference type="RefSeq" id="WP_128757126.1">
    <property type="nucleotide sequence ID" value="NZ_QOVM01000002.1"/>
</dbReference>
<feature type="transmembrane region" description="Helical" evidence="6">
    <location>
        <begin position="7"/>
        <end position="26"/>
    </location>
</feature>
<dbReference type="AlphaFoldDB" id="A0A4V1KR43"/>
<sequence length="93" mass="10739">MIKTFKIISILEGISLLLILFITMPLKYIFDYGQPNQIIGMAHGILFLVYIVLAIIVKTELKWNFKTLLIVLACSVIPFGTFWMDKKYLPRTT</sequence>
<dbReference type="InterPro" id="IPR023845">
    <property type="entry name" value="DUF3817_TM"/>
</dbReference>
<accession>A0A4V1KR43</accession>
<evidence type="ECO:0000256" key="3">
    <source>
        <dbReference type="ARBA" id="ARBA00022692"/>
    </source>
</evidence>
<evidence type="ECO:0000256" key="1">
    <source>
        <dbReference type="ARBA" id="ARBA00004651"/>
    </source>
</evidence>
<dbReference type="PANTHER" id="PTHR40077">
    <property type="entry name" value="MEMBRANE PROTEIN-RELATED"/>
    <property type="match status" value="1"/>
</dbReference>
<dbReference type="PANTHER" id="PTHR40077:SF1">
    <property type="entry name" value="MEMBRANE PROTEIN"/>
    <property type="match status" value="1"/>
</dbReference>
<protein>
    <submittedName>
        <fullName evidence="8">Integral membrane protein</fullName>
    </submittedName>
</protein>
<keyword evidence="2" id="KW-1003">Cell membrane</keyword>
<comment type="caution">
    <text evidence="8">The sequence shown here is derived from an EMBL/GenBank/DDBJ whole genome shotgun (WGS) entry which is preliminary data.</text>
</comment>
<evidence type="ECO:0000256" key="6">
    <source>
        <dbReference type="SAM" id="Phobius"/>
    </source>
</evidence>